<evidence type="ECO:0000313" key="5">
    <source>
        <dbReference type="Proteomes" id="UP000245119"/>
    </source>
</evidence>
<dbReference type="PANTHER" id="PTHR11955">
    <property type="entry name" value="FATTY ACID BINDING PROTEIN"/>
    <property type="match status" value="1"/>
</dbReference>
<evidence type="ECO:0000313" key="4">
    <source>
        <dbReference type="EMBL" id="PVD31858.1"/>
    </source>
</evidence>
<evidence type="ECO:0000259" key="3">
    <source>
        <dbReference type="Pfam" id="PF00061"/>
    </source>
</evidence>
<keyword evidence="2" id="KW-0446">Lipid-binding</keyword>
<dbReference type="AlphaFoldDB" id="A0A2T7PEL3"/>
<proteinExistence type="inferred from homology"/>
<reference evidence="4 5" key="1">
    <citation type="submission" date="2018-04" db="EMBL/GenBank/DDBJ databases">
        <title>The genome of golden apple snail Pomacea canaliculata provides insight into stress tolerance and invasive adaptation.</title>
        <authorList>
            <person name="Liu C."/>
            <person name="Liu B."/>
            <person name="Ren Y."/>
            <person name="Zhang Y."/>
            <person name="Wang H."/>
            <person name="Li S."/>
            <person name="Jiang F."/>
            <person name="Yin L."/>
            <person name="Zhang G."/>
            <person name="Qian W."/>
            <person name="Fan W."/>
        </authorList>
    </citation>
    <scope>NUCLEOTIDE SEQUENCE [LARGE SCALE GENOMIC DNA]</scope>
    <source>
        <strain evidence="4">SZHN2017</strain>
        <tissue evidence="4">Muscle</tissue>
    </source>
</reference>
<feature type="domain" description="Lipocalin/cytosolic fatty-acid binding" evidence="3">
    <location>
        <begin position="7"/>
        <end position="132"/>
    </location>
</feature>
<accession>A0A2T7PEL3</accession>
<keyword evidence="5" id="KW-1185">Reference proteome</keyword>
<dbReference type="CDD" id="cd00742">
    <property type="entry name" value="FABP"/>
    <property type="match status" value="1"/>
</dbReference>
<protein>
    <recommendedName>
        <fullName evidence="3">Lipocalin/cytosolic fatty-acid binding domain-containing protein</fullName>
    </recommendedName>
</protein>
<dbReference type="Pfam" id="PF00061">
    <property type="entry name" value="Lipocalin"/>
    <property type="match status" value="1"/>
</dbReference>
<gene>
    <name evidence="4" type="ORF">C0Q70_07277</name>
</gene>
<evidence type="ECO:0000256" key="1">
    <source>
        <dbReference type="ARBA" id="ARBA00008390"/>
    </source>
</evidence>
<dbReference type="InterPro" id="IPR012674">
    <property type="entry name" value="Calycin"/>
</dbReference>
<comment type="caution">
    <text evidence="4">The sequence shown here is derived from an EMBL/GenBank/DDBJ whole genome shotgun (WGS) entry which is preliminary data.</text>
</comment>
<evidence type="ECO:0000256" key="2">
    <source>
        <dbReference type="ARBA" id="ARBA00023121"/>
    </source>
</evidence>
<dbReference type="Gene3D" id="2.40.128.20">
    <property type="match status" value="1"/>
</dbReference>
<name>A0A2T7PEL3_POMCA</name>
<dbReference type="InterPro" id="IPR000566">
    <property type="entry name" value="Lipocln_cytosolic_FA-bd_dom"/>
</dbReference>
<sequence length="140" mass="15751">MTSPLIGYWKLESNGNNWDEYLKTAGVGIVLRKVGNTITSYEEISVDGDEWTIAITSSFKNSLLKFKLDQEFPEETMDGRKVSSVMTLDGDKLVHKQRALKNGEIDSLIIREVKDGRLNVTFVAEGKNVSATRTFLPHKK</sequence>
<dbReference type="InterPro" id="IPR031259">
    <property type="entry name" value="ILBP"/>
</dbReference>
<dbReference type="OrthoDB" id="412780at2759"/>
<dbReference type="EMBL" id="PZQS01000004">
    <property type="protein sequence ID" value="PVD31858.1"/>
    <property type="molecule type" value="Genomic_DNA"/>
</dbReference>
<comment type="similarity">
    <text evidence="1">Belongs to the calycin superfamily. Fatty-acid binding protein (FABP) family.</text>
</comment>
<dbReference type="OMA" id="VAIRHYE"/>
<dbReference type="GO" id="GO:0008289">
    <property type="term" value="F:lipid binding"/>
    <property type="evidence" value="ECO:0007669"/>
    <property type="project" value="UniProtKB-KW"/>
</dbReference>
<dbReference type="Proteomes" id="UP000245119">
    <property type="component" value="Linkage Group LG4"/>
</dbReference>
<organism evidence="4 5">
    <name type="scientific">Pomacea canaliculata</name>
    <name type="common">Golden apple snail</name>
    <dbReference type="NCBI Taxonomy" id="400727"/>
    <lineage>
        <taxon>Eukaryota</taxon>
        <taxon>Metazoa</taxon>
        <taxon>Spiralia</taxon>
        <taxon>Lophotrochozoa</taxon>
        <taxon>Mollusca</taxon>
        <taxon>Gastropoda</taxon>
        <taxon>Caenogastropoda</taxon>
        <taxon>Architaenioglossa</taxon>
        <taxon>Ampullarioidea</taxon>
        <taxon>Ampullariidae</taxon>
        <taxon>Pomacea</taxon>
    </lineage>
</organism>
<dbReference type="SUPFAM" id="SSF50814">
    <property type="entry name" value="Lipocalins"/>
    <property type="match status" value="1"/>
</dbReference>